<dbReference type="RefSeq" id="XP_018750349.1">
    <property type="nucleotide sequence ID" value="XM_018893495.1"/>
</dbReference>
<dbReference type="AlphaFoldDB" id="W7LXZ7"/>
<keyword evidence="3" id="KW-1185">Reference proteome</keyword>
<accession>W7LXZ7</accession>
<dbReference type="HOGENOM" id="CLU_2606227_0_0_1"/>
<dbReference type="EMBL" id="DS022247">
    <property type="protein sequence ID" value="EWG44158.1"/>
    <property type="molecule type" value="Genomic_DNA"/>
</dbReference>
<gene>
    <name evidence="2" type="ORF">FVEG_05320</name>
</gene>
<name>W7LXZ7_GIBM7</name>
<sequence>MITLFPTPDVPLRPRTRLQDSPQTYEHTKSTVTPPQKPPTIPVALNFLPALHHSFTSNSDPYRSYQDRPMSNLVNLYFL</sequence>
<dbReference type="VEuPathDB" id="FungiDB:FVEG_05320"/>
<evidence type="ECO:0000313" key="3">
    <source>
        <dbReference type="Proteomes" id="UP000009096"/>
    </source>
</evidence>
<feature type="region of interest" description="Disordered" evidence="1">
    <location>
        <begin position="1"/>
        <end position="39"/>
    </location>
</feature>
<evidence type="ECO:0000256" key="1">
    <source>
        <dbReference type="SAM" id="MobiDB-lite"/>
    </source>
</evidence>
<dbReference type="GeneID" id="30063327"/>
<protein>
    <submittedName>
        <fullName evidence="2">Uncharacterized protein</fullName>
    </submittedName>
</protein>
<dbReference type="Proteomes" id="UP000009096">
    <property type="component" value="Chromosome 3"/>
</dbReference>
<evidence type="ECO:0000313" key="2">
    <source>
        <dbReference type="EMBL" id="EWG44158.1"/>
    </source>
</evidence>
<reference evidence="2 3" key="1">
    <citation type="journal article" date="2010" name="Nature">
        <title>Comparative genomics reveals mobile pathogenicity chromosomes in Fusarium.</title>
        <authorList>
            <person name="Ma L.J."/>
            <person name="van der Does H.C."/>
            <person name="Borkovich K.A."/>
            <person name="Coleman J.J."/>
            <person name="Daboussi M.J."/>
            <person name="Di Pietro A."/>
            <person name="Dufresne M."/>
            <person name="Freitag M."/>
            <person name="Grabherr M."/>
            <person name="Henrissat B."/>
            <person name="Houterman P.M."/>
            <person name="Kang S."/>
            <person name="Shim W.B."/>
            <person name="Woloshuk C."/>
            <person name="Xie X."/>
            <person name="Xu J.R."/>
            <person name="Antoniw J."/>
            <person name="Baker S.E."/>
            <person name="Bluhm B.H."/>
            <person name="Breakspear A."/>
            <person name="Brown D.W."/>
            <person name="Butchko R.A."/>
            <person name="Chapman S."/>
            <person name="Coulson R."/>
            <person name="Coutinho P.M."/>
            <person name="Danchin E.G."/>
            <person name="Diener A."/>
            <person name="Gale L.R."/>
            <person name="Gardiner D.M."/>
            <person name="Goff S."/>
            <person name="Hammond-Kosack K.E."/>
            <person name="Hilburn K."/>
            <person name="Hua-Van A."/>
            <person name="Jonkers W."/>
            <person name="Kazan K."/>
            <person name="Kodira C.D."/>
            <person name="Koehrsen M."/>
            <person name="Kumar L."/>
            <person name="Lee Y.H."/>
            <person name="Li L."/>
            <person name="Manners J.M."/>
            <person name="Miranda-Saavedra D."/>
            <person name="Mukherjee M."/>
            <person name="Park G."/>
            <person name="Park J."/>
            <person name="Park S.Y."/>
            <person name="Proctor R.H."/>
            <person name="Regev A."/>
            <person name="Ruiz-Roldan M.C."/>
            <person name="Sain D."/>
            <person name="Sakthikumar S."/>
            <person name="Sykes S."/>
            <person name="Schwartz D.C."/>
            <person name="Turgeon B.G."/>
            <person name="Wapinski I."/>
            <person name="Yoder O."/>
            <person name="Young S."/>
            <person name="Zeng Q."/>
            <person name="Zhou S."/>
            <person name="Galagan J."/>
            <person name="Cuomo C.A."/>
            <person name="Kistler H.C."/>
            <person name="Rep M."/>
        </authorList>
    </citation>
    <scope>NUCLEOTIDE SEQUENCE [LARGE SCALE GENOMIC DNA]</scope>
    <source>
        <strain evidence="3">M3125 / FGSC 7600</strain>
    </source>
</reference>
<feature type="compositionally biased region" description="Polar residues" evidence="1">
    <location>
        <begin position="19"/>
        <end position="34"/>
    </location>
</feature>
<organism evidence="2 3">
    <name type="scientific">Gibberella moniliformis (strain M3125 / FGSC 7600)</name>
    <name type="common">Maize ear and stalk rot fungus</name>
    <name type="synonym">Fusarium verticillioides</name>
    <dbReference type="NCBI Taxonomy" id="334819"/>
    <lineage>
        <taxon>Eukaryota</taxon>
        <taxon>Fungi</taxon>
        <taxon>Dikarya</taxon>
        <taxon>Ascomycota</taxon>
        <taxon>Pezizomycotina</taxon>
        <taxon>Sordariomycetes</taxon>
        <taxon>Hypocreomycetidae</taxon>
        <taxon>Hypocreales</taxon>
        <taxon>Nectriaceae</taxon>
        <taxon>Fusarium</taxon>
        <taxon>Fusarium fujikuroi species complex</taxon>
    </lineage>
</organism>
<proteinExistence type="predicted"/>
<dbReference type="KEGG" id="fvr:FVEG_05320"/>